<feature type="domain" description="F-box" evidence="1">
    <location>
        <begin position="89"/>
        <end position="136"/>
    </location>
</feature>
<dbReference type="RefSeq" id="XP_033576314.1">
    <property type="nucleotide sequence ID" value="XM_033726453.1"/>
</dbReference>
<dbReference type="CDD" id="cd09917">
    <property type="entry name" value="F-box_SF"/>
    <property type="match status" value="1"/>
</dbReference>
<organism evidence="2">
    <name type="scientific">Mytilinidion resinicola</name>
    <dbReference type="NCBI Taxonomy" id="574789"/>
    <lineage>
        <taxon>Eukaryota</taxon>
        <taxon>Fungi</taxon>
        <taxon>Dikarya</taxon>
        <taxon>Ascomycota</taxon>
        <taxon>Pezizomycotina</taxon>
        <taxon>Dothideomycetes</taxon>
        <taxon>Pleosporomycetidae</taxon>
        <taxon>Mytilinidiales</taxon>
        <taxon>Mytilinidiaceae</taxon>
        <taxon>Mytilinidion</taxon>
    </lineage>
</organism>
<protein>
    <recommendedName>
        <fullName evidence="1">F-box domain-containing protein</fullName>
    </recommendedName>
</protein>
<dbReference type="Proteomes" id="UP000504636">
    <property type="component" value="Unplaced"/>
</dbReference>
<accession>A0A6A6YKM8</accession>
<keyword evidence="3" id="KW-1185">Reference proteome</keyword>
<reference evidence="2 4" key="1">
    <citation type="journal article" date="2020" name="Stud. Mycol.">
        <title>101 Dothideomycetes genomes: a test case for predicting lifestyles and emergence of pathogens.</title>
        <authorList>
            <person name="Haridas S."/>
            <person name="Albert R."/>
            <person name="Binder M."/>
            <person name="Bloem J."/>
            <person name="Labutti K."/>
            <person name="Salamov A."/>
            <person name="Andreopoulos B."/>
            <person name="Baker S."/>
            <person name="Barry K."/>
            <person name="Bills G."/>
            <person name="Bluhm B."/>
            <person name="Cannon C."/>
            <person name="Castanera R."/>
            <person name="Culley D."/>
            <person name="Daum C."/>
            <person name="Ezra D."/>
            <person name="Gonzalez J."/>
            <person name="Henrissat B."/>
            <person name="Kuo A."/>
            <person name="Liang C."/>
            <person name="Lipzen A."/>
            <person name="Lutzoni F."/>
            <person name="Magnuson J."/>
            <person name="Mondo S."/>
            <person name="Nolan M."/>
            <person name="Ohm R."/>
            <person name="Pangilinan J."/>
            <person name="Park H.-J."/>
            <person name="Ramirez L."/>
            <person name="Alfaro M."/>
            <person name="Sun H."/>
            <person name="Tritt A."/>
            <person name="Yoshinaga Y."/>
            <person name="Zwiers L.-H."/>
            <person name="Turgeon B."/>
            <person name="Goodwin S."/>
            <person name="Spatafora J."/>
            <person name="Crous P."/>
            <person name="Grigoriev I."/>
        </authorList>
    </citation>
    <scope>NUCLEOTIDE SEQUENCE</scope>
    <source>
        <strain evidence="2 4">CBS 304.34</strain>
    </source>
</reference>
<dbReference type="InterPro" id="IPR036047">
    <property type="entry name" value="F-box-like_dom_sf"/>
</dbReference>
<reference evidence="4" key="3">
    <citation type="submission" date="2025-04" db="UniProtKB">
        <authorList>
            <consortium name="RefSeq"/>
        </authorList>
    </citation>
    <scope>IDENTIFICATION</scope>
    <source>
        <strain evidence="4">CBS 304.34</strain>
    </source>
</reference>
<dbReference type="EMBL" id="MU003701">
    <property type="protein sequence ID" value="KAF2809350.1"/>
    <property type="molecule type" value="Genomic_DNA"/>
</dbReference>
<dbReference type="InterPro" id="IPR001810">
    <property type="entry name" value="F-box_dom"/>
</dbReference>
<dbReference type="AlphaFoldDB" id="A0A6A6YKM8"/>
<gene>
    <name evidence="2 4" type="ORF">BDZ99DRAFT_531508</name>
</gene>
<evidence type="ECO:0000313" key="2">
    <source>
        <dbReference type="EMBL" id="KAF2809350.1"/>
    </source>
</evidence>
<dbReference type="SUPFAM" id="SSF81383">
    <property type="entry name" value="F-box domain"/>
    <property type="match status" value="1"/>
</dbReference>
<name>A0A6A6YKM8_9PEZI</name>
<sequence length="608" mass="69813">FLSTTYTPLHLNLAYTRCLVIALLVGRRAERQQEHAITMACTLELPNINFQISVSITTPSQNHPSSSRYAVTFIQDGSVKHRSEHVIEKDFLLKLPNEVLLNICGRLDHQSLKSLRLTSKHFDKNAIITGPLFSEVHFFLFEESLMTFMNIANTNHLCALVRKIVFRGAVARAFDNQEDWEKKRWGWDLDLRRYYERYEELRLQWHQFNKCMRAAHDRKDGHKPYSIMGRILDMFTEAIGRFPNLEAVVVAGIHDGEESYYWSDHSYAHTLHQQTLYAPMHWREDQPDGGIIPRDGTDAQNHDYWFDAVSQLSCILTAISSTTARNRVTSLGFSTMGQNFWDQRHLDGGDLQCGPQLSERARDGILNTMVGAFTNLRTLVAQVHLDFKADEGRTNEAKIAGCLAHFLLQATSLEHLYLSFGEVSRGHPQFPLRGSFWGEVKVDFLALIQDVSWSFLRVLEFDMIPTTSESLVGFVLKFSATLKQLWIQDLRLVGDRDTTDVMLTKEEYFYRSQRERHLQASLRAALPDTRNKTGGNTFLREKYQDPAGDLEDKRGADYTVSEEKGTLGYTSTSSIEYYNKSRHDFFTKMSESGMSGLWVERDGCIQIN</sequence>
<reference evidence="4" key="2">
    <citation type="submission" date="2020-04" db="EMBL/GenBank/DDBJ databases">
        <authorList>
            <consortium name="NCBI Genome Project"/>
        </authorList>
    </citation>
    <scope>NUCLEOTIDE SEQUENCE</scope>
    <source>
        <strain evidence="4">CBS 304.34</strain>
    </source>
</reference>
<evidence type="ECO:0000313" key="4">
    <source>
        <dbReference type="RefSeq" id="XP_033576314.1"/>
    </source>
</evidence>
<dbReference type="OrthoDB" id="5422579at2759"/>
<dbReference type="GeneID" id="54467346"/>
<proteinExistence type="predicted"/>
<dbReference type="PROSITE" id="PS50181">
    <property type="entry name" value="FBOX"/>
    <property type="match status" value="1"/>
</dbReference>
<dbReference type="Gene3D" id="1.20.1280.50">
    <property type="match status" value="1"/>
</dbReference>
<feature type="non-terminal residue" evidence="2">
    <location>
        <position position="1"/>
    </location>
</feature>
<evidence type="ECO:0000313" key="3">
    <source>
        <dbReference type="Proteomes" id="UP000504636"/>
    </source>
</evidence>
<evidence type="ECO:0000259" key="1">
    <source>
        <dbReference type="PROSITE" id="PS50181"/>
    </source>
</evidence>
<dbReference type="Pfam" id="PF12937">
    <property type="entry name" value="F-box-like"/>
    <property type="match status" value="1"/>
</dbReference>